<reference evidence="1" key="1">
    <citation type="submission" date="2018-05" db="EMBL/GenBank/DDBJ databases">
        <authorList>
            <person name="Lanie J.A."/>
            <person name="Ng W.-L."/>
            <person name="Kazmierczak K.M."/>
            <person name="Andrzejewski T.M."/>
            <person name="Davidsen T.M."/>
            <person name="Wayne K.J."/>
            <person name="Tettelin H."/>
            <person name="Glass J.I."/>
            <person name="Rusch D."/>
            <person name="Podicherti R."/>
            <person name="Tsui H.-C.T."/>
            <person name="Winkler M.E."/>
        </authorList>
    </citation>
    <scope>NUCLEOTIDE SEQUENCE</scope>
</reference>
<evidence type="ECO:0000313" key="1">
    <source>
        <dbReference type="EMBL" id="SVC93263.1"/>
    </source>
</evidence>
<dbReference type="EMBL" id="UINC01119443">
    <property type="protein sequence ID" value="SVC93263.1"/>
    <property type="molecule type" value="Genomic_DNA"/>
</dbReference>
<name>A0A382R6A5_9ZZZZ</name>
<protein>
    <submittedName>
        <fullName evidence="1">Uncharacterized protein</fullName>
    </submittedName>
</protein>
<organism evidence="1">
    <name type="scientific">marine metagenome</name>
    <dbReference type="NCBI Taxonomy" id="408172"/>
    <lineage>
        <taxon>unclassified sequences</taxon>
        <taxon>metagenomes</taxon>
        <taxon>ecological metagenomes</taxon>
    </lineage>
</organism>
<gene>
    <name evidence="1" type="ORF">METZ01_LOCUS346117</name>
</gene>
<accession>A0A382R6A5</accession>
<proteinExistence type="predicted"/>
<sequence length="55" mass="6312">MFTIAFIALLIIAVVLLFAYQKIYNPGKLCNICYRVVPEQAPQCPFCDSDIDWKN</sequence>
<dbReference type="AlphaFoldDB" id="A0A382R6A5"/>